<dbReference type="Pfam" id="PF13360">
    <property type="entry name" value="PQQ_2"/>
    <property type="match status" value="2"/>
</dbReference>
<dbReference type="InterPro" id="IPR015943">
    <property type="entry name" value="WD40/YVTN_repeat-like_dom_sf"/>
</dbReference>
<dbReference type="SUPFAM" id="SSF50998">
    <property type="entry name" value="Quinoprotein alcohol dehydrogenase-like"/>
    <property type="match status" value="1"/>
</dbReference>
<reference evidence="3 4" key="1">
    <citation type="submission" date="2019-02" db="EMBL/GenBank/DDBJ databases">
        <title>Deep-cultivation of Planctomycetes and their phenomic and genomic characterization uncovers novel biology.</title>
        <authorList>
            <person name="Wiegand S."/>
            <person name="Jogler M."/>
            <person name="Boedeker C."/>
            <person name="Pinto D."/>
            <person name="Vollmers J."/>
            <person name="Rivas-Marin E."/>
            <person name="Kohn T."/>
            <person name="Peeters S.H."/>
            <person name="Heuer A."/>
            <person name="Rast P."/>
            <person name="Oberbeckmann S."/>
            <person name="Bunk B."/>
            <person name="Jeske O."/>
            <person name="Meyerdierks A."/>
            <person name="Storesund J.E."/>
            <person name="Kallscheuer N."/>
            <person name="Luecker S."/>
            <person name="Lage O.M."/>
            <person name="Pohl T."/>
            <person name="Merkel B.J."/>
            <person name="Hornburger P."/>
            <person name="Mueller R.-W."/>
            <person name="Bruemmer F."/>
            <person name="Labrenz M."/>
            <person name="Spormann A.M."/>
            <person name="Op den Camp H."/>
            <person name="Overmann J."/>
            <person name="Amann R."/>
            <person name="Jetten M.S.M."/>
            <person name="Mascher T."/>
            <person name="Medema M.H."/>
            <person name="Devos D.P."/>
            <person name="Kaster A.-K."/>
            <person name="Ovreas L."/>
            <person name="Rohde M."/>
            <person name="Galperin M.Y."/>
            <person name="Jogler C."/>
        </authorList>
    </citation>
    <scope>NUCLEOTIDE SEQUENCE [LARGE SCALE GENOMIC DNA]</scope>
    <source>
        <strain evidence="3 4">SV_7m_r</strain>
    </source>
</reference>
<proteinExistence type="predicted"/>
<keyword evidence="4" id="KW-1185">Reference proteome</keyword>
<feature type="signal peptide" evidence="1">
    <location>
        <begin position="1"/>
        <end position="26"/>
    </location>
</feature>
<protein>
    <submittedName>
        <fullName evidence="3">Serine/threonine-protein kinase AfsK</fullName>
        <ecNumber evidence="3">2.7.11.1</ecNumber>
    </submittedName>
</protein>
<organism evidence="3 4">
    <name type="scientific">Stieleria bergensis</name>
    <dbReference type="NCBI Taxonomy" id="2528025"/>
    <lineage>
        <taxon>Bacteria</taxon>
        <taxon>Pseudomonadati</taxon>
        <taxon>Planctomycetota</taxon>
        <taxon>Planctomycetia</taxon>
        <taxon>Pirellulales</taxon>
        <taxon>Pirellulaceae</taxon>
        <taxon>Stieleria</taxon>
    </lineage>
</organism>
<dbReference type="Proteomes" id="UP000315003">
    <property type="component" value="Chromosome"/>
</dbReference>
<evidence type="ECO:0000259" key="2">
    <source>
        <dbReference type="Pfam" id="PF13360"/>
    </source>
</evidence>
<keyword evidence="1" id="KW-0732">Signal</keyword>
<dbReference type="EMBL" id="CP036272">
    <property type="protein sequence ID" value="QDT61102.1"/>
    <property type="molecule type" value="Genomic_DNA"/>
</dbReference>
<dbReference type="GO" id="GO:0004674">
    <property type="term" value="F:protein serine/threonine kinase activity"/>
    <property type="evidence" value="ECO:0007669"/>
    <property type="project" value="UniProtKB-EC"/>
</dbReference>
<keyword evidence="3" id="KW-0808">Transferase</keyword>
<gene>
    <name evidence="3" type="primary">afsK</name>
    <name evidence="3" type="ORF">SV7mr_36330</name>
</gene>
<evidence type="ECO:0000256" key="1">
    <source>
        <dbReference type="SAM" id="SignalP"/>
    </source>
</evidence>
<dbReference type="Gene3D" id="2.130.10.10">
    <property type="entry name" value="YVTN repeat-like/Quinoprotein amine dehydrogenase"/>
    <property type="match status" value="2"/>
</dbReference>
<evidence type="ECO:0000313" key="4">
    <source>
        <dbReference type="Proteomes" id="UP000315003"/>
    </source>
</evidence>
<evidence type="ECO:0000313" key="3">
    <source>
        <dbReference type="EMBL" id="QDT61102.1"/>
    </source>
</evidence>
<name>A0A517SYC5_9BACT</name>
<accession>A0A517SYC5</accession>
<sequence precursor="true">MPESRTHKALQRIVAAATLSILGVNAAAESPWPQFRGPAGDGIVTDCEVPLTFSDSQNVTWKTELEGKGWSSPVVADGVIWLTNSIEVLPTEEERLEILKASGVEERKFKQLAVAKSIRLQLLALDLQSGNLLDTIELTTVEPPDPIHPLNSFASPTPVIDGDYIYCHFGTYGTHCIDRATKKTVWQRQLPLEHGVGPGSSPFIDGPRLVLIQDGMDRQYVTALDKLTGSTIWETDRPEMDAPTGDQKKAYCTPIKIVDPQGRPQLICMGSQWMVAYAPESGKEIWRVRHGKGFSVVPRPVYADGVVYFSTGFGKAQLWAVGVDGSGDVTKSHVKWTVLSGIPTKPSPLVHDGLIYVIGDSGIARCFDTKNGEEVWRKRIGGKFSASPLLVNDRIYLGSQEGLVTVLSAGADSEMIAENQVSGQIMASPAVFDNMIILRTSEAVYRIQ</sequence>
<dbReference type="InterPro" id="IPR002372">
    <property type="entry name" value="PQQ_rpt_dom"/>
</dbReference>
<feature type="chain" id="PRO_5021993102" evidence="1">
    <location>
        <begin position="27"/>
        <end position="448"/>
    </location>
</feature>
<dbReference type="EC" id="2.7.11.1" evidence="3"/>
<feature type="domain" description="Pyrrolo-quinoline quinone repeat" evidence="2">
    <location>
        <begin position="334"/>
        <end position="409"/>
    </location>
</feature>
<dbReference type="OrthoDB" id="244732at2"/>
<dbReference type="InterPro" id="IPR011047">
    <property type="entry name" value="Quinoprotein_ADH-like_sf"/>
</dbReference>
<feature type="domain" description="Pyrrolo-quinoline quinone repeat" evidence="2">
    <location>
        <begin position="59"/>
        <end position="234"/>
    </location>
</feature>
<keyword evidence="3" id="KW-0418">Kinase</keyword>
<dbReference type="PANTHER" id="PTHR34512:SF30">
    <property type="entry name" value="OUTER MEMBRANE PROTEIN ASSEMBLY FACTOR BAMB"/>
    <property type="match status" value="1"/>
</dbReference>
<dbReference type="RefSeq" id="WP_145274793.1">
    <property type="nucleotide sequence ID" value="NZ_CP036272.1"/>
</dbReference>
<dbReference type="PANTHER" id="PTHR34512">
    <property type="entry name" value="CELL SURFACE PROTEIN"/>
    <property type="match status" value="1"/>
</dbReference>
<dbReference type="AlphaFoldDB" id="A0A517SYC5"/>